<reference evidence="1" key="3">
    <citation type="submission" date="2025-09" db="UniProtKB">
        <authorList>
            <consortium name="Ensembl"/>
        </authorList>
    </citation>
    <scope>IDENTIFICATION</scope>
    <source>
        <strain evidence="1">Thoroughbred</strain>
    </source>
</reference>
<dbReference type="GeneTree" id="ENSGT01150000286916"/>
<dbReference type="AlphaFoldDB" id="A0A9L0TG77"/>
<accession>A0A9L0TG77</accession>
<keyword evidence="2" id="KW-1185">Reference proteome</keyword>
<organism evidence="1 2">
    <name type="scientific">Equus caballus</name>
    <name type="common">Horse</name>
    <dbReference type="NCBI Taxonomy" id="9796"/>
    <lineage>
        <taxon>Eukaryota</taxon>
        <taxon>Metazoa</taxon>
        <taxon>Chordata</taxon>
        <taxon>Craniata</taxon>
        <taxon>Vertebrata</taxon>
        <taxon>Euteleostomi</taxon>
        <taxon>Mammalia</taxon>
        <taxon>Eutheria</taxon>
        <taxon>Laurasiatheria</taxon>
        <taxon>Perissodactyla</taxon>
        <taxon>Equidae</taxon>
        <taxon>Equus</taxon>
    </lineage>
</organism>
<dbReference type="PANTHER" id="PTHR31635:SF196">
    <property type="entry name" value="REVERSE TRANSCRIPTASE DOMAIN-CONTAINING PROTEIN-RELATED"/>
    <property type="match status" value="1"/>
</dbReference>
<proteinExistence type="predicted"/>
<evidence type="ECO:0000313" key="1">
    <source>
        <dbReference type="Ensembl" id="ENSECAP00000086147.1"/>
    </source>
</evidence>
<dbReference type="Ensembl" id="ENSECAT00000125524.1">
    <property type="protein sequence ID" value="ENSECAP00000086147.1"/>
    <property type="gene ID" value="ENSECAG00000044670.1"/>
</dbReference>
<protein>
    <submittedName>
        <fullName evidence="1">Uncharacterized protein</fullName>
    </submittedName>
</protein>
<dbReference type="Proteomes" id="UP000002281">
    <property type="component" value="Chromosome 1"/>
</dbReference>
<name>A0A9L0TG77_HORSE</name>
<dbReference type="PANTHER" id="PTHR31635">
    <property type="entry name" value="REVERSE TRANSCRIPTASE DOMAIN-CONTAINING PROTEIN-RELATED"/>
    <property type="match status" value="1"/>
</dbReference>
<reference evidence="1 2" key="1">
    <citation type="journal article" date="2009" name="Science">
        <title>Genome sequence, comparative analysis, and population genetics of the domestic horse.</title>
        <authorList>
            <consortium name="Broad Institute Genome Sequencing Platform"/>
            <consortium name="Broad Institute Whole Genome Assembly Team"/>
            <person name="Wade C.M."/>
            <person name="Giulotto E."/>
            <person name="Sigurdsson S."/>
            <person name="Zoli M."/>
            <person name="Gnerre S."/>
            <person name="Imsland F."/>
            <person name="Lear T.L."/>
            <person name="Adelson D.L."/>
            <person name="Bailey E."/>
            <person name="Bellone R.R."/>
            <person name="Bloecker H."/>
            <person name="Distl O."/>
            <person name="Edgar R.C."/>
            <person name="Garber M."/>
            <person name="Leeb T."/>
            <person name="Mauceli E."/>
            <person name="MacLeod J.N."/>
            <person name="Penedo M.C.T."/>
            <person name="Raison J.M."/>
            <person name="Sharpe T."/>
            <person name="Vogel J."/>
            <person name="Andersson L."/>
            <person name="Antczak D.F."/>
            <person name="Biagi T."/>
            <person name="Binns M.M."/>
            <person name="Chowdhary B.P."/>
            <person name="Coleman S.J."/>
            <person name="Della Valle G."/>
            <person name="Fryc S."/>
            <person name="Guerin G."/>
            <person name="Hasegawa T."/>
            <person name="Hill E.W."/>
            <person name="Jurka J."/>
            <person name="Kiialainen A."/>
            <person name="Lindgren G."/>
            <person name="Liu J."/>
            <person name="Magnani E."/>
            <person name="Mickelson J.R."/>
            <person name="Murray J."/>
            <person name="Nergadze S.G."/>
            <person name="Onofrio R."/>
            <person name="Pedroni S."/>
            <person name="Piras M.F."/>
            <person name="Raudsepp T."/>
            <person name="Rocchi M."/>
            <person name="Roeed K.H."/>
            <person name="Ryder O.A."/>
            <person name="Searle S."/>
            <person name="Skow L."/>
            <person name="Swinburne J.E."/>
            <person name="Syvaenen A.C."/>
            <person name="Tozaki T."/>
            <person name="Valberg S.J."/>
            <person name="Vaudin M."/>
            <person name="White J.R."/>
            <person name="Zody M.C."/>
            <person name="Lander E.S."/>
            <person name="Lindblad-Toh K."/>
        </authorList>
    </citation>
    <scope>NUCLEOTIDE SEQUENCE [LARGE SCALE GENOMIC DNA]</scope>
    <source>
        <strain evidence="1 2">Thoroughbred</strain>
    </source>
</reference>
<reference evidence="1" key="2">
    <citation type="submission" date="2025-08" db="UniProtKB">
        <authorList>
            <consortium name="Ensembl"/>
        </authorList>
    </citation>
    <scope>IDENTIFICATION</scope>
    <source>
        <strain evidence="1">Thoroughbred</strain>
    </source>
</reference>
<evidence type="ECO:0000313" key="2">
    <source>
        <dbReference type="Proteomes" id="UP000002281"/>
    </source>
</evidence>
<sequence>MKETKELNKWRSSLCSWTGRPDIVKMSLLPNLIYRFNAIPTKIPDSCFVDIDKLILKFIWKGKQPRIAKIILNEKNKVRGLTLPVFKTYYRGRPCGRVVKFMHSALAAQVFASLDPGSGHGTARQAMLRWCPACHNYKDQQLKYTTMYWGDLGRKSKNKTKDW</sequence>